<dbReference type="Gene3D" id="3.90.1150.10">
    <property type="entry name" value="Aspartate Aminotransferase, domain 1"/>
    <property type="match status" value="1"/>
</dbReference>
<dbReference type="GO" id="GO:0047310">
    <property type="term" value="F:glutamine-scyllo-inositol transaminase activity"/>
    <property type="evidence" value="ECO:0007669"/>
    <property type="project" value="UniProtKB-EC"/>
</dbReference>
<evidence type="ECO:0000256" key="5">
    <source>
        <dbReference type="RuleBase" id="RU004508"/>
    </source>
</evidence>
<dbReference type="InterPro" id="IPR000653">
    <property type="entry name" value="DegT/StrS_aminotransferase"/>
</dbReference>
<dbReference type="OrthoDB" id="9771070at2"/>
<evidence type="ECO:0000313" key="6">
    <source>
        <dbReference type="EMBL" id="CBK42391.1"/>
    </source>
</evidence>
<dbReference type="PANTHER" id="PTHR30244">
    <property type="entry name" value="TRANSAMINASE"/>
    <property type="match status" value="1"/>
</dbReference>
<evidence type="ECO:0000256" key="2">
    <source>
        <dbReference type="ARBA" id="ARBA00037999"/>
    </source>
</evidence>
<reference evidence="6 7" key="1">
    <citation type="journal article" date="2010" name="Proc. Natl. Acad. Sci. U.S.A.">
        <title>A Nitrospira metagenome illuminates the physiology and evolution of globally important nitrite-oxidizing bacteria.</title>
        <authorList>
            <person name="Lucker S."/>
            <person name="Wagner M."/>
            <person name="Maixner F."/>
            <person name="Pelletier E."/>
            <person name="Koch H."/>
            <person name="Vacherie B."/>
            <person name="Rattei T."/>
            <person name="Sinninghe Damste J."/>
            <person name="Spieck E."/>
            <person name="Le Paslier D."/>
            <person name="Daims H."/>
        </authorList>
    </citation>
    <scope>NUCLEOTIDE SEQUENCE [LARGE SCALE GENOMIC DNA]</scope>
</reference>
<dbReference type="Pfam" id="PF01041">
    <property type="entry name" value="DegT_DnrJ_EryC1"/>
    <property type="match status" value="1"/>
</dbReference>
<organism evidence="6 7">
    <name type="scientific">Nitrospira defluvii</name>
    <dbReference type="NCBI Taxonomy" id="330214"/>
    <lineage>
        <taxon>Bacteria</taxon>
        <taxon>Pseudomonadati</taxon>
        <taxon>Nitrospirota</taxon>
        <taxon>Nitrospiria</taxon>
        <taxon>Nitrospirales</taxon>
        <taxon>Nitrospiraceae</taxon>
        <taxon>Nitrospira</taxon>
    </lineage>
</organism>
<dbReference type="Proteomes" id="UP000001660">
    <property type="component" value="Chromosome"/>
</dbReference>
<dbReference type="STRING" id="330214.NIDE2685"/>
<dbReference type="SUPFAM" id="SSF53383">
    <property type="entry name" value="PLP-dependent transferases"/>
    <property type="match status" value="1"/>
</dbReference>
<proteinExistence type="inferred from homology"/>
<accession>D8PGK4</accession>
<dbReference type="HOGENOM" id="CLU_033332_1_1_0"/>
<evidence type="ECO:0000256" key="3">
    <source>
        <dbReference type="PIRSR" id="PIRSR000390-1"/>
    </source>
</evidence>
<dbReference type="InterPro" id="IPR015424">
    <property type="entry name" value="PyrdxlP-dep_Trfase"/>
</dbReference>
<dbReference type="Gene3D" id="3.40.640.10">
    <property type="entry name" value="Type I PLP-dependent aspartate aminotransferase-like (Major domain)"/>
    <property type="match status" value="1"/>
</dbReference>
<dbReference type="KEGG" id="nde:NIDE2685"/>
<feature type="modified residue" description="N6-(pyridoxal phosphate)lysine" evidence="4">
    <location>
        <position position="184"/>
    </location>
</feature>
<dbReference type="GO" id="GO:0000271">
    <property type="term" value="P:polysaccharide biosynthetic process"/>
    <property type="evidence" value="ECO:0007669"/>
    <property type="project" value="TreeGrafter"/>
</dbReference>
<feature type="active site" description="Proton acceptor" evidence="3">
    <location>
        <position position="184"/>
    </location>
</feature>
<evidence type="ECO:0000256" key="4">
    <source>
        <dbReference type="PIRSR" id="PIRSR000390-2"/>
    </source>
</evidence>
<evidence type="ECO:0000256" key="1">
    <source>
        <dbReference type="ARBA" id="ARBA00022898"/>
    </source>
</evidence>
<dbReference type="eggNOG" id="COG0399">
    <property type="taxonomic scope" value="Bacteria"/>
</dbReference>
<dbReference type="EMBL" id="FP929003">
    <property type="protein sequence ID" value="CBK42391.1"/>
    <property type="molecule type" value="Genomic_DNA"/>
</dbReference>
<dbReference type="PIRSF" id="PIRSF000390">
    <property type="entry name" value="PLP_StrS"/>
    <property type="match status" value="1"/>
</dbReference>
<dbReference type="PANTHER" id="PTHR30244:SF9">
    <property type="entry name" value="PROTEIN RV3402C"/>
    <property type="match status" value="1"/>
</dbReference>
<dbReference type="InterPro" id="IPR015421">
    <property type="entry name" value="PyrdxlP-dep_Trfase_major"/>
</dbReference>
<sequence length="372" mass="40622">MTTMPIIRPTLPALETILTMMHDGWETGIVTVGPVVRSLEEQACRVTGARYAIALSSCTAGLMLVPQALGLRPGTEVIVPSFTFAATAQALLWNRLVPVFCDCLPGTCTLDPADVERNITPNTGAICGVSVYGLPPDVDALLEIGRRRGIPVYFDSAQGLGATYKGQPLGQFGVCEVFSLSPTKVVTAIEAGILTTNDAGIAERIRSMRDYGKDPVKGEEMVHLGLSARMSELHASVGLLGLQRVHDLVKARTERIAVYRDRLGSLPGCWVQEFPYDRSTSGNYFVLFIGEQAKRSRDQVYEDLKKAGIQTKRYFYPPVHAQAIFQKYPMKLSAQLTQTKKASQEGLALPLYSHMTDQEIDAVCAEVKQLLA</sequence>
<dbReference type="InterPro" id="IPR015422">
    <property type="entry name" value="PyrdxlP-dep_Trfase_small"/>
</dbReference>
<keyword evidence="7" id="KW-1185">Reference proteome</keyword>
<dbReference type="CDD" id="cd00616">
    <property type="entry name" value="AHBA_syn"/>
    <property type="match status" value="1"/>
</dbReference>
<comment type="similarity">
    <text evidence="2 5">Belongs to the DegT/DnrJ/EryC1 family.</text>
</comment>
<keyword evidence="6" id="KW-0808">Transferase</keyword>
<name>D8PGK4_9BACT</name>
<dbReference type="EC" id="2.6.1.50" evidence="6"/>
<keyword evidence="1 4" id="KW-0663">Pyridoxal phosphate</keyword>
<keyword evidence="6" id="KW-0032">Aminotransferase</keyword>
<evidence type="ECO:0000313" key="7">
    <source>
        <dbReference type="Proteomes" id="UP000001660"/>
    </source>
</evidence>
<dbReference type="GO" id="GO:0030170">
    <property type="term" value="F:pyridoxal phosphate binding"/>
    <property type="evidence" value="ECO:0007669"/>
    <property type="project" value="TreeGrafter"/>
</dbReference>
<dbReference type="AlphaFoldDB" id="D8PGK4"/>
<gene>
    <name evidence="6" type="ORF">NIDE2685</name>
</gene>
<protein>
    <submittedName>
        <fullName evidence="6">Putative UDP-4-amino-4-deoxy-L-arabinose--oxoglutarate aminotransferase</fullName>
        <ecNumber evidence="6">2.6.1.50</ecNumber>
    </submittedName>
</protein>